<evidence type="ECO:0000313" key="4">
    <source>
        <dbReference type="Proteomes" id="UP000723463"/>
    </source>
</evidence>
<feature type="compositionally biased region" description="Basic residues" evidence="2">
    <location>
        <begin position="10"/>
        <end position="22"/>
    </location>
</feature>
<comment type="caution">
    <text evidence="3">The sequence shown here is derived from an EMBL/GenBank/DDBJ whole genome shotgun (WGS) entry which is preliminary data.</text>
</comment>
<keyword evidence="1" id="KW-0175">Coiled coil</keyword>
<protein>
    <submittedName>
        <fullName evidence="3">Uncharacterized protein</fullName>
    </submittedName>
</protein>
<feature type="compositionally biased region" description="Acidic residues" evidence="2">
    <location>
        <begin position="58"/>
        <end position="80"/>
    </location>
</feature>
<dbReference type="EMBL" id="JAAAXW010000745">
    <property type="protein sequence ID" value="KAF9536398.1"/>
    <property type="molecule type" value="Genomic_DNA"/>
</dbReference>
<feature type="region of interest" description="Disordered" evidence="2">
    <location>
        <begin position="56"/>
        <end position="95"/>
    </location>
</feature>
<evidence type="ECO:0000256" key="2">
    <source>
        <dbReference type="SAM" id="MobiDB-lite"/>
    </source>
</evidence>
<reference evidence="3" key="1">
    <citation type="journal article" date="2020" name="Fungal Divers.">
        <title>Resolving the Mortierellaceae phylogeny through synthesis of multi-gene phylogenetics and phylogenomics.</title>
        <authorList>
            <person name="Vandepol N."/>
            <person name="Liber J."/>
            <person name="Desiro A."/>
            <person name="Na H."/>
            <person name="Kennedy M."/>
            <person name="Barry K."/>
            <person name="Grigoriev I.V."/>
            <person name="Miller A.N."/>
            <person name="O'Donnell K."/>
            <person name="Stajich J.E."/>
            <person name="Bonito G."/>
        </authorList>
    </citation>
    <scope>NUCLEOTIDE SEQUENCE</scope>
    <source>
        <strain evidence="3">NRRL 2591</strain>
    </source>
</reference>
<accession>A0A9P6JXK1</accession>
<feature type="compositionally biased region" description="Basic and acidic residues" evidence="2">
    <location>
        <begin position="219"/>
        <end position="235"/>
    </location>
</feature>
<gene>
    <name evidence="3" type="ORF">EC957_011099</name>
</gene>
<dbReference type="Proteomes" id="UP000723463">
    <property type="component" value="Unassembled WGS sequence"/>
</dbReference>
<feature type="compositionally biased region" description="Low complexity" evidence="2">
    <location>
        <begin position="248"/>
        <end position="262"/>
    </location>
</feature>
<name>A0A9P6JXK1_9FUNG</name>
<feature type="region of interest" description="Disordered" evidence="2">
    <location>
        <begin position="1"/>
        <end position="34"/>
    </location>
</feature>
<feature type="region of interest" description="Disordered" evidence="2">
    <location>
        <begin position="219"/>
        <end position="313"/>
    </location>
</feature>
<dbReference type="AlphaFoldDB" id="A0A9P6JXK1"/>
<keyword evidence="4" id="KW-1185">Reference proteome</keyword>
<feature type="compositionally biased region" description="Low complexity" evidence="2">
    <location>
        <begin position="293"/>
        <end position="304"/>
    </location>
</feature>
<evidence type="ECO:0000313" key="3">
    <source>
        <dbReference type="EMBL" id="KAF9536398.1"/>
    </source>
</evidence>
<feature type="compositionally biased region" description="Polar residues" evidence="2">
    <location>
        <begin position="263"/>
        <end position="292"/>
    </location>
</feature>
<proteinExistence type="predicted"/>
<sequence length="458" mass="51390">MSQGAFTPRIGKRPRPRSTPHHRNVDLPSSDTASILGASSVDDYLSAISGADARLMDEQDEGTGGETDDEAGNDGTDTDDLTGGSLISPEGADVGLPSQRARTAFTGFKDLKLELILLQALDAVRPFGAQHGRKLDAWRSIVQHLKDHDVIEQEAGRPAVFGLVNARVCQAKWNTLSDEYAEHLREMRRTTGANPTLTKRLQLMGAIYDYELSCKEESARKKQKRSHDNARKESNRVNGLALMERSRSGPSRRSPSMPRTTTVQSDDILNPESMSSPAGLTRSSSGCFSGTESDSSISIISSSSVRNPRTPGLRKRAMAEFANETIKTAADAIARQTEYQQKQMELLIQDQAERRAAEQRRMELEVQDKEERRAAEQRRMELEVREKEERREAERRRMEWEENLRREQKLERDESHARFQELLKTQRDVTAATISTISKQNAEASEKLIMAILQALKK</sequence>
<organism evidence="3 4">
    <name type="scientific">Mortierella hygrophila</name>
    <dbReference type="NCBI Taxonomy" id="979708"/>
    <lineage>
        <taxon>Eukaryota</taxon>
        <taxon>Fungi</taxon>
        <taxon>Fungi incertae sedis</taxon>
        <taxon>Mucoromycota</taxon>
        <taxon>Mortierellomycotina</taxon>
        <taxon>Mortierellomycetes</taxon>
        <taxon>Mortierellales</taxon>
        <taxon>Mortierellaceae</taxon>
        <taxon>Mortierella</taxon>
    </lineage>
</organism>
<evidence type="ECO:0000256" key="1">
    <source>
        <dbReference type="SAM" id="Coils"/>
    </source>
</evidence>
<feature type="coiled-coil region" evidence="1">
    <location>
        <begin position="347"/>
        <end position="410"/>
    </location>
</feature>